<proteinExistence type="predicted"/>
<reference evidence="5" key="1">
    <citation type="submission" date="2015-10" db="EMBL/GenBank/DDBJ databases">
        <authorList>
            <person name="Gilbert D.G."/>
        </authorList>
    </citation>
    <scope>NUCLEOTIDE SEQUENCE</scope>
</reference>
<dbReference type="AlphaFoldDB" id="A0A160TPR3"/>
<evidence type="ECO:0000256" key="1">
    <source>
        <dbReference type="ARBA" id="ARBA00023015"/>
    </source>
</evidence>
<evidence type="ECO:0000256" key="3">
    <source>
        <dbReference type="ARBA" id="ARBA00023163"/>
    </source>
</evidence>
<dbReference type="InterPro" id="IPR046335">
    <property type="entry name" value="LacI/GalR-like_sensor"/>
</dbReference>
<sequence length="84" mass="8948">MAAHDLGIDVPGALSVAGVDDSAIAQIVWPRLTTIHQPVFDMARDATAMLVAMLEKKEHEDLIEHPVALITRQSTGPAPPLQAS</sequence>
<dbReference type="GO" id="GO:0003700">
    <property type="term" value="F:DNA-binding transcription factor activity"/>
    <property type="evidence" value="ECO:0007669"/>
    <property type="project" value="TreeGrafter"/>
</dbReference>
<dbReference type="EMBL" id="CZQE01000395">
    <property type="protein sequence ID" value="CUS46781.1"/>
    <property type="molecule type" value="Genomic_DNA"/>
</dbReference>
<organism evidence="5">
    <name type="scientific">hydrothermal vent metagenome</name>
    <dbReference type="NCBI Taxonomy" id="652676"/>
    <lineage>
        <taxon>unclassified sequences</taxon>
        <taxon>metagenomes</taxon>
        <taxon>ecological metagenomes</taxon>
    </lineage>
</organism>
<gene>
    <name evidence="5" type="ORF">MGWOODY_Smn1828</name>
</gene>
<accession>A0A160TPR3</accession>
<dbReference type="PANTHER" id="PTHR30146">
    <property type="entry name" value="LACI-RELATED TRANSCRIPTIONAL REPRESSOR"/>
    <property type="match status" value="1"/>
</dbReference>
<dbReference type="Gene3D" id="3.40.50.2300">
    <property type="match status" value="1"/>
</dbReference>
<keyword evidence="2" id="KW-0238">DNA-binding</keyword>
<evidence type="ECO:0000259" key="4">
    <source>
        <dbReference type="Pfam" id="PF13377"/>
    </source>
</evidence>
<keyword evidence="1" id="KW-0805">Transcription regulation</keyword>
<feature type="domain" description="Transcriptional regulator LacI/GalR-like sensor" evidence="4">
    <location>
        <begin position="2"/>
        <end position="75"/>
    </location>
</feature>
<dbReference type="PANTHER" id="PTHR30146:SF153">
    <property type="entry name" value="LACTOSE OPERON REPRESSOR"/>
    <property type="match status" value="1"/>
</dbReference>
<dbReference type="InterPro" id="IPR028082">
    <property type="entry name" value="Peripla_BP_I"/>
</dbReference>
<evidence type="ECO:0000313" key="5">
    <source>
        <dbReference type="EMBL" id="CUS46781.1"/>
    </source>
</evidence>
<protein>
    <submittedName>
        <fullName evidence="5">Transcriptional regulator, LacI family</fullName>
    </submittedName>
</protein>
<evidence type="ECO:0000256" key="2">
    <source>
        <dbReference type="ARBA" id="ARBA00023125"/>
    </source>
</evidence>
<dbReference type="GO" id="GO:0000976">
    <property type="term" value="F:transcription cis-regulatory region binding"/>
    <property type="evidence" value="ECO:0007669"/>
    <property type="project" value="TreeGrafter"/>
</dbReference>
<keyword evidence="3" id="KW-0804">Transcription</keyword>
<dbReference type="Pfam" id="PF13377">
    <property type="entry name" value="Peripla_BP_3"/>
    <property type="match status" value="1"/>
</dbReference>
<dbReference type="SUPFAM" id="SSF53822">
    <property type="entry name" value="Periplasmic binding protein-like I"/>
    <property type="match status" value="1"/>
</dbReference>
<name>A0A160TPR3_9ZZZZ</name>